<dbReference type="SUPFAM" id="SSF81343">
    <property type="entry name" value="Fumarate reductase respiratory complex transmembrane subunits"/>
    <property type="match status" value="1"/>
</dbReference>
<feature type="transmembrane region" description="Helical" evidence="1">
    <location>
        <begin position="171"/>
        <end position="193"/>
    </location>
</feature>
<feature type="transmembrane region" description="Helical" evidence="1">
    <location>
        <begin position="114"/>
        <end position="135"/>
    </location>
</feature>
<organism evidence="2 3">
    <name type="scientific">Schaalia hyovaginalis</name>
    <dbReference type="NCBI Taxonomy" id="29316"/>
    <lineage>
        <taxon>Bacteria</taxon>
        <taxon>Bacillati</taxon>
        <taxon>Actinomycetota</taxon>
        <taxon>Actinomycetes</taxon>
        <taxon>Actinomycetales</taxon>
        <taxon>Actinomycetaceae</taxon>
        <taxon>Schaalia</taxon>
    </lineage>
</organism>
<dbReference type="RefSeq" id="WP_184452794.1">
    <property type="nucleotide sequence ID" value="NZ_JACHMK010000001.1"/>
</dbReference>
<reference evidence="2" key="1">
    <citation type="submission" date="2020-08" db="EMBL/GenBank/DDBJ databases">
        <title>Sequencing the genomes of 1000 actinobacteria strains.</title>
        <authorList>
            <person name="Klenk H.-P."/>
        </authorList>
    </citation>
    <scope>NUCLEOTIDE SEQUENCE</scope>
    <source>
        <strain evidence="2">DSM 10695</strain>
    </source>
</reference>
<dbReference type="AlphaFoldDB" id="A0A923E2I5"/>
<evidence type="ECO:0000313" key="3">
    <source>
        <dbReference type="Proteomes" id="UP000617426"/>
    </source>
</evidence>
<name>A0A923E2I5_9ACTO</name>
<keyword evidence="3" id="KW-1185">Reference proteome</keyword>
<dbReference type="GO" id="GO:0016020">
    <property type="term" value="C:membrane"/>
    <property type="evidence" value="ECO:0007669"/>
    <property type="project" value="InterPro"/>
</dbReference>
<feature type="transmembrane region" description="Helical" evidence="1">
    <location>
        <begin position="74"/>
        <end position="94"/>
    </location>
</feature>
<comment type="caution">
    <text evidence="2">The sequence shown here is derived from an EMBL/GenBank/DDBJ whole genome shotgun (WGS) entry which is preliminary data.</text>
</comment>
<feature type="transmembrane region" description="Helical" evidence="1">
    <location>
        <begin position="205"/>
        <end position="231"/>
    </location>
</feature>
<dbReference type="InterPro" id="IPR034804">
    <property type="entry name" value="SQR/QFR_C/D"/>
</dbReference>
<gene>
    <name evidence="2" type="ORF">HD592_001363</name>
</gene>
<proteinExistence type="predicted"/>
<dbReference type="InterPro" id="IPR011138">
    <property type="entry name" value="Cytochrome_b-558"/>
</dbReference>
<dbReference type="Proteomes" id="UP000617426">
    <property type="component" value="Unassembled WGS sequence"/>
</dbReference>
<keyword evidence="1" id="KW-1133">Transmembrane helix</keyword>
<sequence>MPRAFAGLQAPERRPPSWVLRSILALSGLVMAAFVLVHMLGNLKLLIDPESMDAYAAWLRDVLVPLLPREGALWIARILLASCLIAHAWSALVLKARAAATRTRGARRKRPTGILAALMLPSGLILLAFIAVHLLDLTLGRIVQSEAFAPPDPQFHAAANVIASLARPAMAAFYALSLLALAAHLLHGIGLAAKDLGAVSRGSFALWRIVGVLVAAMILLGDGAIVIASLMTGAPA</sequence>
<accession>A0A923E2I5</accession>
<dbReference type="Gene3D" id="1.20.1300.10">
    <property type="entry name" value="Fumarate reductase/succinate dehydrogenase, transmembrane subunit"/>
    <property type="match status" value="1"/>
</dbReference>
<protein>
    <submittedName>
        <fullName evidence="2">Succinate dehydrogenase / fumarate reductase cytochrome b subunit</fullName>
    </submittedName>
</protein>
<evidence type="ECO:0000256" key="1">
    <source>
        <dbReference type="SAM" id="Phobius"/>
    </source>
</evidence>
<evidence type="ECO:0000313" key="2">
    <source>
        <dbReference type="EMBL" id="MBB6334798.1"/>
    </source>
</evidence>
<keyword evidence="1" id="KW-0472">Membrane</keyword>
<keyword evidence="1" id="KW-0812">Transmembrane</keyword>
<dbReference type="EMBL" id="JACHMK010000001">
    <property type="protein sequence ID" value="MBB6334798.1"/>
    <property type="molecule type" value="Genomic_DNA"/>
</dbReference>
<dbReference type="NCBIfam" id="TIGR02046">
    <property type="entry name" value="sdhC_b558_fam"/>
    <property type="match status" value="1"/>
</dbReference>
<feature type="transmembrane region" description="Helical" evidence="1">
    <location>
        <begin position="18"/>
        <end position="40"/>
    </location>
</feature>